<evidence type="ECO:0000259" key="7">
    <source>
        <dbReference type="Pfam" id="PF23916"/>
    </source>
</evidence>
<comment type="caution">
    <text evidence="8">The sequence shown here is derived from an EMBL/GenBank/DDBJ whole genome shotgun (WGS) entry which is preliminary data.</text>
</comment>
<name>A0A3M4M9Q2_PSECI</name>
<evidence type="ECO:0000256" key="1">
    <source>
        <dbReference type="ARBA" id="ARBA00009336"/>
    </source>
</evidence>
<comment type="catalytic activity">
    <reaction evidence="6">
        <text>an N(4)-(oligosaccharide-(1-&gt;3)-[oligosaccharide-(1-&gt;6)]-beta-D-Man-(1-&gt;4)-beta-D-GlcNAc-(1-&gt;4)-alpha-D-GlcNAc)-L-asparaginyl-[protein] + H2O = an oligosaccharide-(1-&gt;3)-[oligosaccharide-(1-&gt;6)]-beta-D-Man-(1-&gt;4)-D-GlcNAc + N(4)-(N-acetyl-beta-D-glucosaminyl)-L-asparaginyl-[protein]</text>
        <dbReference type="Rhea" id="RHEA:73067"/>
        <dbReference type="Rhea" id="RHEA-COMP:12603"/>
        <dbReference type="Rhea" id="RHEA-COMP:18176"/>
        <dbReference type="ChEBI" id="CHEBI:15377"/>
        <dbReference type="ChEBI" id="CHEBI:132248"/>
        <dbReference type="ChEBI" id="CHEBI:192714"/>
        <dbReference type="ChEBI" id="CHEBI:192715"/>
        <dbReference type="EC" id="3.2.1.96"/>
    </reaction>
</comment>
<proteinExistence type="inferred from homology"/>
<dbReference type="EC" id="3.2.1.96" evidence="2"/>
<dbReference type="GO" id="GO:0033925">
    <property type="term" value="F:mannosyl-glycoprotein endo-beta-N-acetylglucosaminidase activity"/>
    <property type="evidence" value="ECO:0007669"/>
    <property type="project" value="UniProtKB-EC"/>
</dbReference>
<organism evidence="8 9">
    <name type="scientific">Pseudomonas cichorii</name>
    <dbReference type="NCBI Taxonomy" id="36746"/>
    <lineage>
        <taxon>Bacteria</taxon>
        <taxon>Pseudomonadati</taxon>
        <taxon>Pseudomonadota</taxon>
        <taxon>Gammaproteobacteria</taxon>
        <taxon>Pseudomonadales</taxon>
        <taxon>Pseudomonadaceae</taxon>
        <taxon>Pseudomonas</taxon>
    </lineage>
</organism>
<dbReference type="InterPro" id="IPR057016">
    <property type="entry name" value="EndoS_F2-like_TIM-barrel"/>
</dbReference>
<gene>
    <name evidence="8" type="ORF">ALQ04_03824</name>
</gene>
<dbReference type="PROSITE" id="PS01095">
    <property type="entry name" value="GH18_1"/>
    <property type="match status" value="1"/>
</dbReference>
<evidence type="ECO:0000256" key="4">
    <source>
        <dbReference type="ARBA" id="ARBA00022801"/>
    </source>
</evidence>
<reference evidence="8 9" key="1">
    <citation type="submission" date="2018-08" db="EMBL/GenBank/DDBJ databases">
        <title>Recombination of ecologically and evolutionarily significant loci maintains genetic cohesion in the Pseudomonas syringae species complex.</title>
        <authorList>
            <person name="Dillon M."/>
            <person name="Thakur S."/>
            <person name="Almeida R.N.D."/>
            <person name="Weir B.S."/>
            <person name="Guttman D.S."/>
        </authorList>
    </citation>
    <scope>NUCLEOTIDE SEQUENCE [LARGE SCALE GENOMIC DNA]</scope>
    <source>
        <strain evidence="8 9">ICMP 3353</strain>
    </source>
</reference>
<dbReference type="GO" id="GO:0005975">
    <property type="term" value="P:carbohydrate metabolic process"/>
    <property type="evidence" value="ECO:0007669"/>
    <property type="project" value="InterPro"/>
</dbReference>
<dbReference type="RefSeq" id="WP_122314101.1">
    <property type="nucleotide sequence ID" value="NZ_RBRE01000008.1"/>
</dbReference>
<keyword evidence="3" id="KW-0732">Signal</keyword>
<evidence type="ECO:0000313" key="8">
    <source>
        <dbReference type="EMBL" id="RMQ50607.1"/>
    </source>
</evidence>
<dbReference type="InterPro" id="IPR001579">
    <property type="entry name" value="Glyco_hydro_18_chit_AS"/>
</dbReference>
<dbReference type="Pfam" id="PF23916">
    <property type="entry name" value="TIM-barrel_EndoS"/>
    <property type="match status" value="1"/>
</dbReference>
<dbReference type="EMBL" id="RBRE01000008">
    <property type="protein sequence ID" value="RMQ50607.1"/>
    <property type="molecule type" value="Genomic_DNA"/>
</dbReference>
<dbReference type="Proteomes" id="UP000277236">
    <property type="component" value="Unassembled WGS sequence"/>
</dbReference>
<evidence type="ECO:0000256" key="3">
    <source>
        <dbReference type="ARBA" id="ARBA00022729"/>
    </source>
</evidence>
<feature type="domain" description="Endo-beta-N-acetylglucosaminidase EndoS/F2-like TIM-barrel" evidence="7">
    <location>
        <begin position="9"/>
        <end position="245"/>
    </location>
</feature>
<dbReference type="Gene3D" id="3.20.20.80">
    <property type="entry name" value="Glycosidases"/>
    <property type="match status" value="1"/>
</dbReference>
<evidence type="ECO:0000256" key="6">
    <source>
        <dbReference type="ARBA" id="ARBA00034414"/>
    </source>
</evidence>
<evidence type="ECO:0000256" key="5">
    <source>
        <dbReference type="ARBA" id="ARBA00023295"/>
    </source>
</evidence>
<keyword evidence="4" id="KW-0378">Hydrolase</keyword>
<comment type="similarity">
    <text evidence="1">Belongs to the glycosyl hydrolase 18 family.</text>
</comment>
<dbReference type="OrthoDB" id="315328at2"/>
<sequence>MNNENIMAGYFRTWRDKATDPVINKTAMNELPENLDIALVFPVETPPDNPYWQALKDIYVPHLHRNGTKVVITQGIQGLLDNINYPDTPAGHQKYVDMIMDTYINPFQLDGFDIDFERTLTEAEHRKTVNVCALFSKHLGPLSGTEKLLIIDTNRTGADPLFRETGPMINYLFLQAYGRSLGQMDPVYNSFKDFLPARKFVPGFSFYEERGPQWNDISEDRNSGRAYDYANWQPSDGGRKGGLFSYAIDRDIPRRTDEIIAADYYATRKLTDLMNP</sequence>
<accession>A0A3M4M9Q2</accession>
<evidence type="ECO:0000313" key="9">
    <source>
        <dbReference type="Proteomes" id="UP000277236"/>
    </source>
</evidence>
<dbReference type="AlphaFoldDB" id="A0A3M4M9Q2"/>
<dbReference type="InterPro" id="IPR017853">
    <property type="entry name" value="GH"/>
</dbReference>
<dbReference type="SUPFAM" id="SSF51445">
    <property type="entry name" value="(Trans)glycosidases"/>
    <property type="match status" value="1"/>
</dbReference>
<protein>
    <recommendedName>
        <fullName evidence="2">mannosyl-glycoprotein endo-beta-N-acetylglucosaminidase</fullName>
        <ecNumber evidence="2">3.2.1.96</ecNumber>
    </recommendedName>
</protein>
<evidence type="ECO:0000256" key="2">
    <source>
        <dbReference type="ARBA" id="ARBA00012566"/>
    </source>
</evidence>
<keyword evidence="5" id="KW-0326">Glycosidase</keyword>